<gene>
    <name evidence="1" type="ORF">FHR38_000959</name>
</gene>
<comment type="caution">
    <text evidence="1">The sequence shown here is derived from an EMBL/GenBank/DDBJ whole genome shotgun (WGS) entry which is preliminary data.</text>
</comment>
<dbReference type="RefSeq" id="WP_184533084.1">
    <property type="nucleotide sequence ID" value="NZ_JACHJW010000001.1"/>
</dbReference>
<organism evidence="1 2">
    <name type="scientific">Micromonospora polyrhachis</name>
    <dbReference type="NCBI Taxonomy" id="1282883"/>
    <lineage>
        <taxon>Bacteria</taxon>
        <taxon>Bacillati</taxon>
        <taxon>Actinomycetota</taxon>
        <taxon>Actinomycetes</taxon>
        <taxon>Micromonosporales</taxon>
        <taxon>Micromonosporaceae</taxon>
        <taxon>Micromonospora</taxon>
    </lineage>
</organism>
<proteinExistence type="predicted"/>
<protein>
    <submittedName>
        <fullName evidence="1">Uncharacterized protein</fullName>
    </submittedName>
</protein>
<dbReference type="EMBL" id="JACHJW010000001">
    <property type="protein sequence ID" value="MBB4957226.1"/>
    <property type="molecule type" value="Genomic_DNA"/>
</dbReference>
<name>A0A7W7WMJ4_9ACTN</name>
<dbReference type="Proteomes" id="UP000578819">
    <property type="component" value="Unassembled WGS sequence"/>
</dbReference>
<reference evidence="1 2" key="1">
    <citation type="submission" date="2020-08" db="EMBL/GenBank/DDBJ databases">
        <title>Sequencing the genomes of 1000 actinobacteria strains.</title>
        <authorList>
            <person name="Klenk H.-P."/>
        </authorList>
    </citation>
    <scope>NUCLEOTIDE SEQUENCE [LARGE SCALE GENOMIC DNA]</scope>
    <source>
        <strain evidence="1 2">DSM 45886</strain>
    </source>
</reference>
<accession>A0A7W7WMJ4</accession>
<keyword evidence="2" id="KW-1185">Reference proteome</keyword>
<sequence>MRGWVCDCCGRWQISVERIHGRYLYRLVRLYRVEVGGGRDVLGEVATVTDLEALLRARTPLTLADLREVG</sequence>
<evidence type="ECO:0000313" key="1">
    <source>
        <dbReference type="EMBL" id="MBB4957226.1"/>
    </source>
</evidence>
<dbReference type="AlphaFoldDB" id="A0A7W7WMJ4"/>
<evidence type="ECO:0000313" key="2">
    <source>
        <dbReference type="Proteomes" id="UP000578819"/>
    </source>
</evidence>